<sequence length="417" mass="47220">MFRSKQFYKFCAYGFLKNLRLFDAFFLLFLLENDLPYLQIGFLYSIRQVTIYIWEVPSGLLADALGRKKTLLFALASYLISFGIFYISDIFILFAAAMIFYGIGEAFRSGTHKAMILEYLKLNGLTDLKTRYYGATRSWSQLGSAISSLMAMGVIWTGQNYRELFLFTAVPYLLDFINIATYPRELDKTHSDASSPFILNSVRKRFKQTWHDFINIFKHKEAVRGIFSAATYIAVYKGAKDYLQPMVQAAAISIPFFMEVDQTKHTAVFVGIVYFILYLFTSFASRNAWRFEESFRPLSKAINVAYLAGVISIAISGIFLTFNVAALAIIFFILIYILQNIRRPLVVSYLSEIIPARVMASGLSAESQLETIILAVFAPLLGFLADQLGLAAALVISGLLFLALFPFVRLREKDQSG</sequence>
<evidence type="ECO:0000256" key="1">
    <source>
        <dbReference type="ARBA" id="ARBA00004141"/>
    </source>
</evidence>
<proteinExistence type="predicted"/>
<feature type="transmembrane region" description="Helical" evidence="5">
    <location>
        <begin position="304"/>
        <end position="337"/>
    </location>
</feature>
<dbReference type="InterPro" id="IPR036259">
    <property type="entry name" value="MFS_trans_sf"/>
</dbReference>
<evidence type="ECO:0000313" key="7">
    <source>
        <dbReference type="EMBL" id="HGY56174.1"/>
    </source>
</evidence>
<dbReference type="InterPro" id="IPR020846">
    <property type="entry name" value="MFS_dom"/>
</dbReference>
<keyword evidence="4 5" id="KW-0472">Membrane</keyword>
<feature type="transmembrane region" description="Helical" evidence="5">
    <location>
        <begin position="266"/>
        <end position="284"/>
    </location>
</feature>
<feature type="transmembrane region" description="Helical" evidence="5">
    <location>
        <begin position="388"/>
        <end position="408"/>
    </location>
</feature>
<evidence type="ECO:0000256" key="5">
    <source>
        <dbReference type="SAM" id="Phobius"/>
    </source>
</evidence>
<reference evidence="7" key="1">
    <citation type="journal article" date="2020" name="mSystems">
        <title>Genome- and Community-Level Interaction Insights into Carbon Utilization and Element Cycling Functions of Hydrothermarchaeota in Hydrothermal Sediment.</title>
        <authorList>
            <person name="Zhou Z."/>
            <person name="Liu Y."/>
            <person name="Xu W."/>
            <person name="Pan J."/>
            <person name="Luo Z.H."/>
            <person name="Li M."/>
        </authorList>
    </citation>
    <scope>NUCLEOTIDE SEQUENCE [LARGE SCALE GENOMIC DNA]</scope>
    <source>
        <strain evidence="7">HyVt-577</strain>
    </source>
</reference>
<dbReference type="PROSITE" id="PS00216">
    <property type="entry name" value="SUGAR_TRANSPORT_1"/>
    <property type="match status" value="1"/>
</dbReference>
<name>A0A7V4U1L0_CALAY</name>
<dbReference type="Gene3D" id="1.20.1250.20">
    <property type="entry name" value="MFS general substrate transporter like domains"/>
    <property type="match status" value="1"/>
</dbReference>
<comment type="caution">
    <text evidence="7">The sequence shown here is derived from an EMBL/GenBank/DDBJ whole genome shotgun (WGS) entry which is preliminary data.</text>
</comment>
<keyword evidence="2 5" id="KW-0812">Transmembrane</keyword>
<protein>
    <submittedName>
        <fullName evidence="7">MFS transporter</fullName>
    </submittedName>
</protein>
<evidence type="ECO:0000256" key="2">
    <source>
        <dbReference type="ARBA" id="ARBA00022692"/>
    </source>
</evidence>
<dbReference type="SUPFAM" id="SSF103473">
    <property type="entry name" value="MFS general substrate transporter"/>
    <property type="match status" value="1"/>
</dbReference>
<comment type="subcellular location">
    <subcellularLocation>
        <location evidence="1">Membrane</location>
        <topology evidence="1">Multi-pass membrane protein</topology>
    </subcellularLocation>
</comment>
<dbReference type="AlphaFoldDB" id="A0A7V4U1L0"/>
<evidence type="ECO:0000256" key="3">
    <source>
        <dbReference type="ARBA" id="ARBA00022989"/>
    </source>
</evidence>
<keyword evidence="3 5" id="KW-1133">Transmembrane helix</keyword>
<dbReference type="PANTHER" id="PTHR23530">
    <property type="entry name" value="TRANSPORT PROTEIN-RELATED"/>
    <property type="match status" value="1"/>
</dbReference>
<dbReference type="InterPro" id="IPR005829">
    <property type="entry name" value="Sugar_transporter_CS"/>
</dbReference>
<feature type="transmembrane region" description="Helical" evidence="5">
    <location>
        <begin position="75"/>
        <end position="103"/>
    </location>
</feature>
<dbReference type="Pfam" id="PF07690">
    <property type="entry name" value="MFS_1"/>
    <property type="match status" value="1"/>
</dbReference>
<dbReference type="InterPro" id="IPR053160">
    <property type="entry name" value="MFS_DHA3_Transporter"/>
</dbReference>
<dbReference type="CDD" id="cd06174">
    <property type="entry name" value="MFS"/>
    <property type="match status" value="1"/>
</dbReference>
<feature type="domain" description="Major facilitator superfamily (MFS) profile" evidence="6">
    <location>
        <begin position="1"/>
        <end position="415"/>
    </location>
</feature>
<dbReference type="PROSITE" id="PS50850">
    <property type="entry name" value="MFS"/>
    <property type="match status" value="1"/>
</dbReference>
<dbReference type="InterPro" id="IPR011701">
    <property type="entry name" value="MFS"/>
</dbReference>
<accession>A0A7V4U1L0</accession>
<gene>
    <name evidence="7" type="ORF">ENK44_10755</name>
</gene>
<dbReference type="Proteomes" id="UP000885779">
    <property type="component" value="Unassembled WGS sequence"/>
</dbReference>
<dbReference type="EMBL" id="DRQG01000101">
    <property type="protein sequence ID" value="HGY56174.1"/>
    <property type="molecule type" value="Genomic_DNA"/>
</dbReference>
<feature type="transmembrane region" description="Helical" evidence="5">
    <location>
        <begin position="358"/>
        <end position="382"/>
    </location>
</feature>
<dbReference type="GO" id="GO:0022857">
    <property type="term" value="F:transmembrane transporter activity"/>
    <property type="evidence" value="ECO:0007669"/>
    <property type="project" value="InterPro"/>
</dbReference>
<evidence type="ECO:0000256" key="4">
    <source>
        <dbReference type="ARBA" id="ARBA00023136"/>
    </source>
</evidence>
<dbReference type="GO" id="GO:0016020">
    <property type="term" value="C:membrane"/>
    <property type="evidence" value="ECO:0007669"/>
    <property type="project" value="UniProtKB-SubCell"/>
</dbReference>
<dbReference type="PANTHER" id="PTHR23530:SF1">
    <property type="entry name" value="PERMEASE, MAJOR FACILITATOR SUPERFAMILY-RELATED"/>
    <property type="match status" value="1"/>
</dbReference>
<organism evidence="7">
    <name type="scientific">Caldithrix abyssi</name>
    <dbReference type="NCBI Taxonomy" id="187145"/>
    <lineage>
        <taxon>Bacteria</taxon>
        <taxon>Pseudomonadati</taxon>
        <taxon>Calditrichota</taxon>
        <taxon>Calditrichia</taxon>
        <taxon>Calditrichales</taxon>
        <taxon>Calditrichaceae</taxon>
        <taxon>Caldithrix</taxon>
    </lineage>
</organism>
<evidence type="ECO:0000259" key="6">
    <source>
        <dbReference type="PROSITE" id="PS50850"/>
    </source>
</evidence>